<protein>
    <submittedName>
        <fullName evidence="2">Uncharacterized protein</fullName>
    </submittedName>
</protein>
<reference evidence="2 3" key="1">
    <citation type="submission" date="2020-04" db="EMBL/GenBank/DDBJ databases">
        <authorList>
            <person name="De Canck E."/>
        </authorList>
    </citation>
    <scope>NUCLEOTIDE SEQUENCE [LARGE SCALE GENOMIC DNA]</scope>
    <source>
        <strain evidence="2 3">LMG 22037</strain>
    </source>
</reference>
<dbReference type="RefSeq" id="WP_035477200.1">
    <property type="nucleotide sequence ID" value="NZ_CADFGL010000048.1"/>
</dbReference>
<dbReference type="Proteomes" id="UP000494249">
    <property type="component" value="Unassembled WGS sequence"/>
</dbReference>
<evidence type="ECO:0000313" key="3">
    <source>
        <dbReference type="Proteomes" id="UP000494249"/>
    </source>
</evidence>
<organism evidence="2 3">
    <name type="scientific">Paraburkholderia phenoliruptrix</name>
    <dbReference type="NCBI Taxonomy" id="252970"/>
    <lineage>
        <taxon>Bacteria</taxon>
        <taxon>Pseudomonadati</taxon>
        <taxon>Pseudomonadota</taxon>
        <taxon>Betaproteobacteria</taxon>
        <taxon>Burkholderiales</taxon>
        <taxon>Burkholderiaceae</taxon>
        <taxon>Paraburkholderia</taxon>
    </lineage>
</organism>
<evidence type="ECO:0000313" key="2">
    <source>
        <dbReference type="EMBL" id="CAB3735088.1"/>
    </source>
</evidence>
<evidence type="ECO:0000256" key="1">
    <source>
        <dbReference type="SAM" id="MobiDB-lite"/>
    </source>
</evidence>
<dbReference type="EMBL" id="CADIKB010000050">
    <property type="protein sequence ID" value="CAB3735088.1"/>
    <property type="molecule type" value="Genomic_DNA"/>
</dbReference>
<feature type="region of interest" description="Disordered" evidence="1">
    <location>
        <begin position="1"/>
        <end position="28"/>
    </location>
</feature>
<name>A0A6J5CGG5_9BURK</name>
<gene>
    <name evidence="2" type="ORF">LMG22037_05932</name>
</gene>
<proteinExistence type="predicted"/>
<dbReference type="AlphaFoldDB" id="A0A6J5CGG5"/>
<sequence length="60" mass="6203">MEEKKEPFKFSPHSGNVGHTITFGPIGGGKTVPEELVKLWAAGYPGGSSSVAQAGDDDGE</sequence>
<accession>A0A6J5CGG5</accession>